<feature type="transmembrane region" description="Helical" evidence="3">
    <location>
        <begin position="144"/>
        <end position="160"/>
    </location>
</feature>
<comment type="caution">
    <text evidence="5">The sequence shown here is derived from an EMBL/GenBank/DDBJ whole genome shotgun (WGS) entry which is preliminary data.</text>
</comment>
<dbReference type="InterPro" id="IPR000620">
    <property type="entry name" value="EamA_dom"/>
</dbReference>
<organism evidence="5 6">
    <name type="scientific">Paenibacillus sabuli</name>
    <dbReference type="NCBI Taxonomy" id="2772509"/>
    <lineage>
        <taxon>Bacteria</taxon>
        <taxon>Bacillati</taxon>
        <taxon>Bacillota</taxon>
        <taxon>Bacilli</taxon>
        <taxon>Bacillales</taxon>
        <taxon>Paenibacillaceae</taxon>
        <taxon>Paenibacillus</taxon>
    </lineage>
</organism>
<feature type="transmembrane region" description="Helical" evidence="3">
    <location>
        <begin position="233"/>
        <end position="255"/>
    </location>
</feature>
<dbReference type="EMBL" id="JACXIZ010000012">
    <property type="protein sequence ID" value="MBD2844785.1"/>
    <property type="molecule type" value="Genomic_DNA"/>
</dbReference>
<dbReference type="GO" id="GO:0016020">
    <property type="term" value="C:membrane"/>
    <property type="evidence" value="ECO:0007669"/>
    <property type="project" value="InterPro"/>
</dbReference>
<feature type="transmembrane region" description="Helical" evidence="3">
    <location>
        <begin position="58"/>
        <end position="77"/>
    </location>
</feature>
<feature type="transmembrane region" description="Helical" evidence="3">
    <location>
        <begin position="6"/>
        <end position="23"/>
    </location>
</feature>
<dbReference type="Pfam" id="PF00892">
    <property type="entry name" value="EamA"/>
    <property type="match status" value="1"/>
</dbReference>
<comment type="subcellular location">
    <subcellularLocation>
        <location evidence="1">Endomembrane system</location>
        <topology evidence="1">Multi-pass membrane protein</topology>
    </subcellularLocation>
</comment>
<proteinExistence type="inferred from homology"/>
<protein>
    <submittedName>
        <fullName evidence="5">EamA family transporter</fullName>
    </submittedName>
</protein>
<dbReference type="AlphaFoldDB" id="A0A927GRB7"/>
<evidence type="ECO:0000256" key="2">
    <source>
        <dbReference type="ARBA" id="ARBA00007362"/>
    </source>
</evidence>
<evidence type="ECO:0000259" key="4">
    <source>
        <dbReference type="Pfam" id="PF00892"/>
    </source>
</evidence>
<comment type="similarity">
    <text evidence="2">Belongs to the EamA transporter family.</text>
</comment>
<dbReference type="Proteomes" id="UP000621560">
    <property type="component" value="Unassembled WGS sequence"/>
</dbReference>
<dbReference type="RefSeq" id="WP_190915784.1">
    <property type="nucleotide sequence ID" value="NZ_JACXIZ010000012.1"/>
</dbReference>
<accession>A0A927GRB7</accession>
<evidence type="ECO:0000256" key="3">
    <source>
        <dbReference type="SAM" id="Phobius"/>
    </source>
</evidence>
<dbReference type="PANTHER" id="PTHR22911">
    <property type="entry name" value="ACYL-MALONYL CONDENSING ENZYME-RELATED"/>
    <property type="match status" value="1"/>
</dbReference>
<dbReference type="SUPFAM" id="SSF103481">
    <property type="entry name" value="Multidrug resistance efflux transporter EmrE"/>
    <property type="match status" value="2"/>
</dbReference>
<keyword evidence="3" id="KW-1133">Transmembrane helix</keyword>
<feature type="transmembrane region" description="Helical" evidence="3">
    <location>
        <begin position="32"/>
        <end position="52"/>
    </location>
</feature>
<gene>
    <name evidence="5" type="ORF">IDH44_06245</name>
</gene>
<dbReference type="InterPro" id="IPR037185">
    <property type="entry name" value="EmrE-like"/>
</dbReference>
<evidence type="ECO:0000313" key="5">
    <source>
        <dbReference type="EMBL" id="MBD2844785.1"/>
    </source>
</evidence>
<name>A0A927GRB7_9BACL</name>
<feature type="transmembrane region" description="Helical" evidence="3">
    <location>
        <begin position="172"/>
        <end position="192"/>
    </location>
</feature>
<feature type="transmembrane region" description="Helical" evidence="3">
    <location>
        <begin position="288"/>
        <end position="306"/>
    </location>
</feature>
<feature type="domain" description="EamA" evidence="4">
    <location>
        <begin position="2"/>
        <end position="130"/>
    </location>
</feature>
<keyword evidence="6" id="KW-1185">Reference proteome</keyword>
<reference evidence="5" key="1">
    <citation type="submission" date="2020-09" db="EMBL/GenBank/DDBJ databases">
        <title>A novel bacterium of genus Paenibacillus, isolated from South China Sea.</title>
        <authorList>
            <person name="Huang H."/>
            <person name="Mo K."/>
            <person name="Hu Y."/>
        </authorList>
    </citation>
    <scope>NUCLEOTIDE SEQUENCE</scope>
    <source>
        <strain evidence="5">IB182496</strain>
    </source>
</reference>
<dbReference type="Gene3D" id="1.10.3730.20">
    <property type="match status" value="2"/>
</dbReference>
<feature type="transmembrane region" description="Helical" evidence="3">
    <location>
        <begin position="261"/>
        <end position="281"/>
    </location>
</feature>
<sequence>MWLIYALLAAVCFGFRGVLYHWASKQGLERNLMLLGVFAGGAVLCLVPALLLRQPWETTALAGVLMGTFSFVANACIFKGFAVGKASLIAILTGLPPVVVLLLAYVVWGEAINVWQLGAFALIVAGILLVRYSNDLSLRNLQGAQWGLLAMLFFGFNDMAGKLSTRLEAELFPTLVCMFVTGCLWFGGSWLLDLRRARSRRMRAPAADAVLGEASSDSANPAPARRWTPRRTFFTGMLIGTTNAVGMIVIINAFAVGITGLVSAVVALNVLIILLYSRVVLKERFGRLEIGGMATAIVGLVLLRLFELVA</sequence>
<feature type="transmembrane region" description="Helical" evidence="3">
    <location>
        <begin position="89"/>
        <end position="108"/>
    </location>
</feature>
<feature type="transmembrane region" description="Helical" evidence="3">
    <location>
        <begin position="114"/>
        <end position="132"/>
    </location>
</feature>
<keyword evidence="3" id="KW-0812">Transmembrane</keyword>
<dbReference type="PANTHER" id="PTHR22911:SF137">
    <property type="entry name" value="SOLUTE CARRIER FAMILY 35 MEMBER G2-RELATED"/>
    <property type="match status" value="1"/>
</dbReference>
<evidence type="ECO:0000313" key="6">
    <source>
        <dbReference type="Proteomes" id="UP000621560"/>
    </source>
</evidence>
<evidence type="ECO:0000256" key="1">
    <source>
        <dbReference type="ARBA" id="ARBA00004127"/>
    </source>
</evidence>
<keyword evidence="3" id="KW-0472">Membrane</keyword>